<dbReference type="Pfam" id="PF02674">
    <property type="entry name" value="Colicin_V"/>
    <property type="match status" value="1"/>
</dbReference>
<feature type="transmembrane region" description="Helical" evidence="5">
    <location>
        <begin position="67"/>
        <end position="87"/>
    </location>
</feature>
<keyword evidence="3 5" id="KW-1133">Transmembrane helix</keyword>
<dbReference type="AlphaFoldDB" id="A0A1Y1QE46"/>
<keyword evidence="2 5" id="KW-0812">Transmembrane</keyword>
<dbReference type="Proteomes" id="UP000192491">
    <property type="component" value="Unassembled WGS sequence"/>
</dbReference>
<proteinExistence type="predicted"/>
<feature type="transmembrane region" description="Helical" evidence="5">
    <location>
        <begin position="99"/>
        <end position="126"/>
    </location>
</feature>
<dbReference type="InterPro" id="IPR052719">
    <property type="entry name" value="CvpA-like"/>
</dbReference>
<accession>A0A1Y1QE46</accession>
<evidence type="ECO:0000256" key="1">
    <source>
        <dbReference type="ARBA" id="ARBA00004141"/>
    </source>
</evidence>
<dbReference type="PANTHER" id="PTHR36926:SF1">
    <property type="entry name" value="COLICIN V PRODUCTION PROTEIN"/>
    <property type="match status" value="1"/>
</dbReference>
<dbReference type="PANTHER" id="PTHR36926">
    <property type="entry name" value="COLICIN V PRODUCTION PROTEIN"/>
    <property type="match status" value="1"/>
</dbReference>
<protein>
    <submittedName>
        <fullName evidence="6">Colicin V production protein</fullName>
    </submittedName>
</protein>
<evidence type="ECO:0000313" key="6">
    <source>
        <dbReference type="EMBL" id="OQX03577.1"/>
    </source>
</evidence>
<evidence type="ECO:0000256" key="2">
    <source>
        <dbReference type="ARBA" id="ARBA00022692"/>
    </source>
</evidence>
<keyword evidence="4 5" id="KW-0472">Membrane</keyword>
<dbReference type="STRING" id="1123401.GCA_000621325_03443"/>
<dbReference type="eggNOG" id="COG1286">
    <property type="taxonomic scope" value="Bacteria"/>
</dbReference>
<dbReference type="GO" id="GO:0009403">
    <property type="term" value="P:toxin biosynthetic process"/>
    <property type="evidence" value="ECO:0007669"/>
    <property type="project" value="InterPro"/>
</dbReference>
<comment type="subcellular location">
    <subcellularLocation>
        <location evidence="1">Membrane</location>
        <topology evidence="1">Multi-pass membrane protein</topology>
    </subcellularLocation>
</comment>
<sequence length="171" mass="18277">MTADILDLSIIVLIVLSAIIGLVRGFVREALSLATWLAALAFAFLYYKELAVHVPFAVQDKIGQVVIAFVVIFLGVLIVGSIINHLLSAAVSSVGLGGVDYLLGGAFGILRGGLIVTLLVLLFGAVGNFSKEAWWQDSRLIPWFAETAAVLKEMIPNKLPEDLPGIFSSKP</sequence>
<evidence type="ECO:0000313" key="7">
    <source>
        <dbReference type="Proteomes" id="UP000192491"/>
    </source>
</evidence>
<dbReference type="InterPro" id="IPR003825">
    <property type="entry name" value="Colicin-V_CvpA"/>
</dbReference>
<organism evidence="6 7">
    <name type="scientific">Thiothrix lacustris</name>
    <dbReference type="NCBI Taxonomy" id="525917"/>
    <lineage>
        <taxon>Bacteria</taxon>
        <taxon>Pseudomonadati</taxon>
        <taxon>Pseudomonadota</taxon>
        <taxon>Gammaproteobacteria</taxon>
        <taxon>Thiotrichales</taxon>
        <taxon>Thiotrichaceae</taxon>
        <taxon>Thiothrix</taxon>
    </lineage>
</organism>
<feature type="transmembrane region" description="Helical" evidence="5">
    <location>
        <begin position="30"/>
        <end position="47"/>
    </location>
</feature>
<name>A0A1Y1QE46_9GAMM</name>
<dbReference type="EMBL" id="MTEJ01000396">
    <property type="protein sequence ID" value="OQX03577.1"/>
    <property type="molecule type" value="Genomic_DNA"/>
</dbReference>
<evidence type="ECO:0000256" key="4">
    <source>
        <dbReference type="ARBA" id="ARBA00023136"/>
    </source>
</evidence>
<dbReference type="GO" id="GO:0016020">
    <property type="term" value="C:membrane"/>
    <property type="evidence" value="ECO:0007669"/>
    <property type="project" value="UniProtKB-SubCell"/>
</dbReference>
<gene>
    <name evidence="6" type="ORF">BWK73_39090</name>
</gene>
<evidence type="ECO:0000256" key="5">
    <source>
        <dbReference type="SAM" id="Phobius"/>
    </source>
</evidence>
<feature type="transmembrane region" description="Helical" evidence="5">
    <location>
        <begin position="6"/>
        <end position="23"/>
    </location>
</feature>
<comment type="caution">
    <text evidence="6">The sequence shown here is derived from an EMBL/GenBank/DDBJ whole genome shotgun (WGS) entry which is preliminary data.</text>
</comment>
<evidence type="ECO:0000256" key="3">
    <source>
        <dbReference type="ARBA" id="ARBA00022989"/>
    </source>
</evidence>
<reference evidence="6 7" key="1">
    <citation type="submission" date="2017-01" db="EMBL/GenBank/DDBJ databases">
        <title>Novel large sulfur bacteria in the metagenomes of groundwater-fed chemosynthetic microbial mats in the Lake Huron basin.</title>
        <authorList>
            <person name="Sharrar A.M."/>
            <person name="Flood B.E."/>
            <person name="Bailey J.V."/>
            <person name="Jones D.S."/>
            <person name="Biddanda B."/>
            <person name="Ruberg S.A."/>
            <person name="Marcus D.N."/>
            <person name="Dick G.J."/>
        </authorList>
    </citation>
    <scope>NUCLEOTIDE SEQUENCE [LARGE SCALE GENOMIC DNA]</scope>
    <source>
        <strain evidence="6">A8</strain>
    </source>
</reference>